<gene>
    <name evidence="3" type="ORF">CRT60_20670</name>
</gene>
<dbReference type="PANTHER" id="PTHR46112">
    <property type="entry name" value="AMINOPEPTIDASE"/>
    <property type="match status" value="1"/>
</dbReference>
<dbReference type="InterPro" id="IPR029149">
    <property type="entry name" value="Creatin/AminoP/Spt16_N"/>
</dbReference>
<proteinExistence type="predicted"/>
<sequence>MAGSSAARFAPRIARLREAMAAQGCDAFLADHAELIAWIGGYTVSETLYRAVIVPMEGDPCFVLRSIDAGPCRAGVWFDDVTTFDDHEDPHGAVANALAARGFSRARIGVDPVSYGHTAATAQCLAELLPDARFVPMPGVSDRLRACKFADEIDAIAAAAAIAERCMLGLEGHVPPGRPVREVAAAAAAAQLWLGADDGGPGPILVSGGHGTGGHVDFLHGSGLDRTLMPGDILHVELTPRVGNYGARLMRPVFVGNPPAGARETFDQLAELQDRQIAAMRPGVAARDVDALLRTAVLDAGLRADYGNVTGYAMGLYARTPRPSDFSQSFHPGADFRLEAGQVFHMYASARGVAVSETVLVTDTEPRRLTACPRRPMEG</sequence>
<dbReference type="Gene3D" id="3.90.230.10">
    <property type="entry name" value="Creatinase/methionine aminopeptidase superfamily"/>
    <property type="match status" value="1"/>
</dbReference>
<dbReference type="InterPro" id="IPR036005">
    <property type="entry name" value="Creatinase/aminopeptidase-like"/>
</dbReference>
<dbReference type="OrthoDB" id="9761809at2"/>
<dbReference type="SUPFAM" id="SSF55920">
    <property type="entry name" value="Creatinase/aminopeptidase"/>
    <property type="match status" value="1"/>
</dbReference>
<evidence type="ECO:0000313" key="3">
    <source>
        <dbReference type="EMBL" id="PGH55691.1"/>
    </source>
</evidence>
<dbReference type="RefSeq" id="WP_098738405.1">
    <property type="nucleotide sequence ID" value="NZ_PDKW01000042.1"/>
</dbReference>
<evidence type="ECO:0000259" key="1">
    <source>
        <dbReference type="Pfam" id="PF00557"/>
    </source>
</evidence>
<dbReference type="CDD" id="cd01066">
    <property type="entry name" value="APP_MetAP"/>
    <property type="match status" value="1"/>
</dbReference>
<dbReference type="InterPro" id="IPR050659">
    <property type="entry name" value="Peptidase_M24B"/>
</dbReference>
<dbReference type="PANTHER" id="PTHR46112:SF3">
    <property type="entry name" value="AMINOPEPTIDASE YPDF"/>
    <property type="match status" value="1"/>
</dbReference>
<dbReference type="Pfam" id="PF01321">
    <property type="entry name" value="Creatinase_N"/>
    <property type="match status" value="1"/>
</dbReference>
<dbReference type="SUPFAM" id="SSF53092">
    <property type="entry name" value="Creatinase/prolidase N-terminal domain"/>
    <property type="match status" value="1"/>
</dbReference>
<dbReference type="Proteomes" id="UP000225379">
    <property type="component" value="Unassembled WGS sequence"/>
</dbReference>
<dbReference type="Gene3D" id="3.40.350.10">
    <property type="entry name" value="Creatinase/prolidase N-terminal domain"/>
    <property type="match status" value="1"/>
</dbReference>
<accession>A0A2B8BCP1</accession>
<dbReference type="EMBL" id="PDKW01000042">
    <property type="protein sequence ID" value="PGH55691.1"/>
    <property type="molecule type" value="Genomic_DNA"/>
</dbReference>
<feature type="domain" description="Creatinase N-terminal" evidence="2">
    <location>
        <begin position="12"/>
        <end position="147"/>
    </location>
</feature>
<reference evidence="4" key="1">
    <citation type="submission" date="2017-10" db="EMBL/GenBank/DDBJ databases">
        <authorList>
            <person name="Kravchenko I.K."/>
            <person name="Grouzdev D.S."/>
        </authorList>
    </citation>
    <scope>NUCLEOTIDE SEQUENCE [LARGE SCALE GENOMIC DNA]</scope>
    <source>
        <strain evidence="4">B2</strain>
    </source>
</reference>
<feature type="domain" description="Peptidase M24" evidence="1">
    <location>
        <begin position="155"/>
        <end position="363"/>
    </location>
</feature>
<name>A0A2B8BCP1_9PROT</name>
<dbReference type="InterPro" id="IPR000994">
    <property type="entry name" value="Pept_M24"/>
</dbReference>
<comment type="caution">
    <text evidence="3">The sequence shown here is derived from an EMBL/GenBank/DDBJ whole genome shotgun (WGS) entry which is preliminary data.</text>
</comment>
<dbReference type="Pfam" id="PF00557">
    <property type="entry name" value="Peptidase_M24"/>
    <property type="match status" value="1"/>
</dbReference>
<keyword evidence="4" id="KW-1185">Reference proteome</keyword>
<organism evidence="3 4">
    <name type="scientific">Azospirillum palustre</name>
    <dbReference type="NCBI Taxonomy" id="2044885"/>
    <lineage>
        <taxon>Bacteria</taxon>
        <taxon>Pseudomonadati</taxon>
        <taxon>Pseudomonadota</taxon>
        <taxon>Alphaproteobacteria</taxon>
        <taxon>Rhodospirillales</taxon>
        <taxon>Azospirillaceae</taxon>
        <taxon>Azospirillum</taxon>
    </lineage>
</organism>
<dbReference type="InterPro" id="IPR000587">
    <property type="entry name" value="Creatinase_N"/>
</dbReference>
<protein>
    <submittedName>
        <fullName evidence="3">Peptidase</fullName>
    </submittedName>
</protein>
<dbReference type="AlphaFoldDB" id="A0A2B8BCP1"/>
<evidence type="ECO:0000259" key="2">
    <source>
        <dbReference type="Pfam" id="PF01321"/>
    </source>
</evidence>
<evidence type="ECO:0000313" key="4">
    <source>
        <dbReference type="Proteomes" id="UP000225379"/>
    </source>
</evidence>